<evidence type="ECO:0000259" key="8">
    <source>
        <dbReference type="Pfam" id="PF01979"/>
    </source>
</evidence>
<feature type="binding site" evidence="7">
    <location>
        <position position="315"/>
    </location>
    <ligand>
        <name>Zn(2+)</name>
        <dbReference type="ChEBI" id="CHEBI:29105"/>
    </ligand>
</feature>
<evidence type="ECO:0000256" key="4">
    <source>
        <dbReference type="ARBA" id="ARBA00022808"/>
    </source>
</evidence>
<evidence type="ECO:0000256" key="2">
    <source>
        <dbReference type="ARBA" id="ARBA00022723"/>
    </source>
</evidence>
<evidence type="ECO:0000256" key="5">
    <source>
        <dbReference type="ARBA" id="ARBA00022833"/>
    </source>
</evidence>
<keyword evidence="5 7" id="KW-0862">Zinc</keyword>
<dbReference type="AlphaFoldDB" id="A0A7V1LPC8"/>
<sequence>MSKIVYYNIGRVYTADVDGGYGRVRELTDVQIIVDDEKIEKIVPDSQEVEADQRINCRGLTLLPGFVDAHTHPVFYNSREEEFIMRIQGKTYEEIAAAGGGIRNSVRKFRRATKEEIKALTRQRIHTFLEYGTTTIEAKSGYGLSTEDELKSLEIISELNDEQNLEMVPTFLGAHEIPDEYQSRREDYIRLLCDEMIPRVAERKLARFCDVFCEKGVFTVDESRRILECGKQYGLIPKLHADELYPFGGAELSAEVKAISADHLLEISDEGIARMAENRVIAVLLPGTTFFLGKDGYAPARKMLDNGLDVAIATDFNPGSSTTQNLQLIWTISALKMKMLPGEILWATTCSAARAIRMENRIGRIEEGMQADFVVLDIPNLDYLPYHYGINHTVMTIKKGHIVYRKAE</sequence>
<feature type="binding site" evidence="7">
    <location>
        <position position="317"/>
    </location>
    <ligand>
        <name>N-formimidoyl-L-glutamate</name>
        <dbReference type="ChEBI" id="CHEBI:58928"/>
    </ligand>
</feature>
<dbReference type="Proteomes" id="UP000886005">
    <property type="component" value="Unassembled WGS sequence"/>
</dbReference>
<dbReference type="UniPathway" id="UPA00379">
    <property type="reaction ID" value="UER00551"/>
</dbReference>
<dbReference type="HAMAP" id="MF_00372">
    <property type="entry name" value="HutI"/>
    <property type="match status" value="1"/>
</dbReference>
<keyword evidence="7" id="KW-0963">Cytoplasm</keyword>
<keyword evidence="6 7" id="KW-0408">Iron</keyword>
<dbReference type="InterPro" id="IPR006680">
    <property type="entry name" value="Amidohydro-rel"/>
</dbReference>
<feature type="binding site" evidence="7">
    <location>
        <position position="79"/>
    </location>
    <ligand>
        <name>4-imidazolone-5-propanoate</name>
        <dbReference type="ChEBI" id="CHEBI:77893"/>
    </ligand>
</feature>
<gene>
    <name evidence="7" type="primary">hutI</name>
    <name evidence="9" type="ORF">ENJ10_11035</name>
</gene>
<dbReference type="InterPro" id="IPR032466">
    <property type="entry name" value="Metal_Hydrolase"/>
</dbReference>
<evidence type="ECO:0000256" key="3">
    <source>
        <dbReference type="ARBA" id="ARBA00022801"/>
    </source>
</evidence>
<keyword evidence="3 7" id="KW-0378">Hydrolase</keyword>
<proteinExistence type="inferred from homology"/>
<feature type="binding site" evidence="7">
    <location>
        <position position="70"/>
    </location>
    <ligand>
        <name>Zn(2+)</name>
        <dbReference type="ChEBI" id="CHEBI:29105"/>
    </ligand>
</feature>
<dbReference type="GO" id="GO:0005506">
    <property type="term" value="F:iron ion binding"/>
    <property type="evidence" value="ECO:0007669"/>
    <property type="project" value="UniProtKB-UniRule"/>
</dbReference>
<name>A0A7V1LPC8_CALAY</name>
<feature type="binding site" evidence="7">
    <location>
        <position position="319"/>
    </location>
    <ligand>
        <name>N-formimidoyl-L-glutamate</name>
        <dbReference type="ChEBI" id="CHEBI:58928"/>
    </ligand>
</feature>
<feature type="binding site" evidence="7">
    <location>
        <position position="142"/>
    </location>
    <ligand>
        <name>N-formimidoyl-L-glutamate</name>
        <dbReference type="ChEBI" id="CHEBI:58928"/>
    </ligand>
</feature>
<evidence type="ECO:0000256" key="1">
    <source>
        <dbReference type="ARBA" id="ARBA00012864"/>
    </source>
</evidence>
<dbReference type="CDD" id="cd01296">
    <property type="entry name" value="Imidazolone-5PH"/>
    <property type="match status" value="1"/>
</dbReference>
<dbReference type="GO" id="GO:0019556">
    <property type="term" value="P:L-histidine catabolic process to glutamate and formamide"/>
    <property type="evidence" value="ECO:0007669"/>
    <property type="project" value="UniProtKB-UniRule"/>
</dbReference>
<dbReference type="Pfam" id="PF01979">
    <property type="entry name" value="Amidohydro_1"/>
    <property type="match status" value="1"/>
</dbReference>
<dbReference type="GO" id="GO:0019557">
    <property type="term" value="P:L-histidine catabolic process to glutamate and formate"/>
    <property type="evidence" value="ECO:0007669"/>
    <property type="project" value="UniProtKB-UniPathway"/>
</dbReference>
<dbReference type="GO" id="GO:0050480">
    <property type="term" value="F:imidazolonepropionase activity"/>
    <property type="evidence" value="ECO:0007669"/>
    <property type="project" value="UniProtKB-UniRule"/>
</dbReference>
<feature type="binding site" evidence="7">
    <location>
        <position position="240"/>
    </location>
    <ligand>
        <name>Zn(2+)</name>
        <dbReference type="ChEBI" id="CHEBI:29105"/>
    </ligand>
</feature>
<dbReference type="InterPro" id="IPR005920">
    <property type="entry name" value="HutI"/>
</dbReference>
<dbReference type="FunFam" id="3.20.20.140:FF:000007">
    <property type="entry name" value="Imidazolonepropionase"/>
    <property type="match status" value="1"/>
</dbReference>
<dbReference type="Gene3D" id="2.30.40.10">
    <property type="entry name" value="Urease, subunit C, domain 1"/>
    <property type="match status" value="1"/>
</dbReference>
<feature type="binding site" evidence="7">
    <location>
        <position position="320"/>
    </location>
    <ligand>
        <name>4-imidazolone-5-propanoate</name>
        <dbReference type="ChEBI" id="CHEBI:77893"/>
    </ligand>
</feature>
<comment type="function">
    <text evidence="7">Catalyzes the hydrolytic cleavage of the carbon-nitrogen bond in imidazolone-5-propanoate to yield N-formimidoyl-L-glutamate. It is the third step in the universal histidine degradation pathway.</text>
</comment>
<dbReference type="NCBIfam" id="TIGR01224">
    <property type="entry name" value="hutI"/>
    <property type="match status" value="1"/>
</dbReference>
<evidence type="ECO:0000313" key="9">
    <source>
        <dbReference type="EMBL" id="HED11212.1"/>
    </source>
</evidence>
<dbReference type="SUPFAM" id="SSF51338">
    <property type="entry name" value="Composite domain of metallo-dependent hydrolases"/>
    <property type="match status" value="1"/>
</dbReference>
<comment type="similarity">
    <text evidence="7">Belongs to the metallo-dependent hydrolases superfamily. HutI family.</text>
</comment>
<dbReference type="PANTHER" id="PTHR42752">
    <property type="entry name" value="IMIDAZOLONEPROPIONASE"/>
    <property type="match status" value="1"/>
</dbReference>
<evidence type="ECO:0000256" key="6">
    <source>
        <dbReference type="ARBA" id="ARBA00023004"/>
    </source>
</evidence>
<accession>A0A7V1LPC8</accession>
<feature type="binding site" evidence="7">
    <location>
        <position position="142"/>
    </location>
    <ligand>
        <name>4-imidazolone-5-propanoate</name>
        <dbReference type="ChEBI" id="CHEBI:77893"/>
    </ligand>
</feature>
<dbReference type="InterPro" id="IPR011059">
    <property type="entry name" value="Metal-dep_hydrolase_composite"/>
</dbReference>
<feature type="domain" description="Amidohydrolase-related" evidence="8">
    <location>
        <begin position="61"/>
        <end position="403"/>
    </location>
</feature>
<feature type="binding site" evidence="7">
    <location>
        <position position="175"/>
    </location>
    <ligand>
        <name>4-imidazolone-5-propanoate</name>
        <dbReference type="ChEBI" id="CHEBI:77893"/>
    </ligand>
</feature>
<feature type="binding site" evidence="7">
    <location>
        <position position="70"/>
    </location>
    <ligand>
        <name>Fe(3+)</name>
        <dbReference type="ChEBI" id="CHEBI:29034"/>
    </ligand>
</feature>
<organism evidence="9">
    <name type="scientific">Caldithrix abyssi</name>
    <dbReference type="NCBI Taxonomy" id="187145"/>
    <lineage>
        <taxon>Bacteria</taxon>
        <taxon>Pseudomonadati</taxon>
        <taxon>Calditrichota</taxon>
        <taxon>Calditrichia</taxon>
        <taxon>Calditrichales</taxon>
        <taxon>Calditrichaceae</taxon>
        <taxon>Caldithrix</taxon>
    </lineage>
</organism>
<comment type="subcellular location">
    <subcellularLocation>
        <location evidence="7">Cytoplasm</location>
    </subcellularLocation>
</comment>
<dbReference type="GO" id="GO:0005737">
    <property type="term" value="C:cytoplasm"/>
    <property type="evidence" value="ECO:0007669"/>
    <property type="project" value="UniProtKB-SubCell"/>
</dbReference>
<dbReference type="EC" id="3.5.2.7" evidence="1 7"/>
<feature type="binding site" evidence="7">
    <location>
        <position position="72"/>
    </location>
    <ligand>
        <name>Fe(3+)</name>
        <dbReference type="ChEBI" id="CHEBI:29034"/>
    </ligand>
</feature>
<feature type="binding site" evidence="7">
    <location>
        <position position="243"/>
    </location>
    <ligand>
        <name>4-imidazolone-5-propanoate</name>
        <dbReference type="ChEBI" id="CHEBI:77893"/>
    </ligand>
</feature>
<dbReference type="GO" id="GO:0008270">
    <property type="term" value="F:zinc ion binding"/>
    <property type="evidence" value="ECO:0007669"/>
    <property type="project" value="UniProtKB-UniRule"/>
</dbReference>
<feature type="binding site" evidence="7">
    <location>
        <position position="315"/>
    </location>
    <ligand>
        <name>Fe(3+)</name>
        <dbReference type="ChEBI" id="CHEBI:29034"/>
    </ligand>
</feature>
<comment type="pathway">
    <text evidence="7">Amino-acid degradation; L-histidine degradation into L-glutamate; N-formimidoyl-L-glutamate from L-histidine: step 3/3.</text>
</comment>
<reference evidence="9" key="1">
    <citation type="journal article" date="2020" name="mSystems">
        <title>Genome- and Community-Level Interaction Insights into Carbon Utilization and Element Cycling Functions of Hydrothermarchaeota in Hydrothermal Sediment.</title>
        <authorList>
            <person name="Zhou Z."/>
            <person name="Liu Y."/>
            <person name="Xu W."/>
            <person name="Pan J."/>
            <person name="Luo Z.H."/>
            <person name="Li M."/>
        </authorList>
    </citation>
    <scope>NUCLEOTIDE SEQUENCE [LARGE SCALE GENOMIC DNA]</scope>
    <source>
        <strain evidence="9">HyVt-456</strain>
    </source>
</reference>
<dbReference type="EMBL" id="DRLD01000308">
    <property type="protein sequence ID" value="HED11212.1"/>
    <property type="molecule type" value="Genomic_DNA"/>
</dbReference>
<dbReference type="PANTHER" id="PTHR42752:SF1">
    <property type="entry name" value="IMIDAZOLONEPROPIONASE-RELATED"/>
    <property type="match status" value="1"/>
</dbReference>
<dbReference type="Gene3D" id="3.20.20.140">
    <property type="entry name" value="Metal-dependent hydrolases"/>
    <property type="match status" value="1"/>
</dbReference>
<comment type="cofactor">
    <cofactor evidence="7">
        <name>Zn(2+)</name>
        <dbReference type="ChEBI" id="CHEBI:29105"/>
    </cofactor>
    <cofactor evidence="7">
        <name>Fe(3+)</name>
        <dbReference type="ChEBI" id="CHEBI:29034"/>
    </cofactor>
    <text evidence="7">Binds 1 zinc or iron ion per subunit.</text>
</comment>
<comment type="catalytic activity">
    <reaction evidence="7">
        <text>4-imidazolone-5-propanoate + H2O = N-formimidoyl-L-glutamate</text>
        <dbReference type="Rhea" id="RHEA:23660"/>
        <dbReference type="ChEBI" id="CHEBI:15377"/>
        <dbReference type="ChEBI" id="CHEBI:58928"/>
        <dbReference type="ChEBI" id="CHEBI:77893"/>
        <dbReference type="EC" id="3.5.2.7"/>
    </reaction>
</comment>
<keyword evidence="2 7" id="KW-0479">Metal-binding</keyword>
<keyword evidence="4 7" id="KW-0369">Histidine metabolism</keyword>
<feature type="binding site" evidence="7">
    <location>
        <position position="72"/>
    </location>
    <ligand>
        <name>Zn(2+)</name>
        <dbReference type="ChEBI" id="CHEBI:29105"/>
    </ligand>
</feature>
<dbReference type="SUPFAM" id="SSF51556">
    <property type="entry name" value="Metallo-dependent hydrolases"/>
    <property type="match status" value="1"/>
</dbReference>
<feature type="binding site" evidence="7">
    <location>
        <position position="240"/>
    </location>
    <ligand>
        <name>Fe(3+)</name>
        <dbReference type="ChEBI" id="CHEBI:29034"/>
    </ligand>
</feature>
<comment type="caution">
    <text evidence="9">The sequence shown here is derived from an EMBL/GenBank/DDBJ whole genome shotgun (WGS) entry which is preliminary data.</text>
</comment>
<evidence type="ECO:0000256" key="7">
    <source>
        <dbReference type="HAMAP-Rule" id="MF_00372"/>
    </source>
</evidence>
<protein>
    <recommendedName>
        <fullName evidence="1 7">Imidazolonepropionase</fullName>
        <ecNumber evidence="1 7">3.5.2.7</ecNumber>
    </recommendedName>
    <alternativeName>
        <fullName evidence="7">Imidazolone-5-propionate hydrolase</fullName>
    </alternativeName>
</protein>